<dbReference type="EMBL" id="NMQT01000194">
    <property type="protein sequence ID" value="OXM44091.1"/>
    <property type="molecule type" value="Genomic_DNA"/>
</dbReference>
<organism evidence="2 3">
    <name type="scientific">Amycolatopsis thailandensis</name>
    <dbReference type="NCBI Taxonomy" id="589330"/>
    <lineage>
        <taxon>Bacteria</taxon>
        <taxon>Bacillati</taxon>
        <taxon>Actinomycetota</taxon>
        <taxon>Actinomycetes</taxon>
        <taxon>Pseudonocardiales</taxon>
        <taxon>Pseudonocardiaceae</taxon>
        <taxon>Amycolatopsis</taxon>
    </lineage>
</organism>
<evidence type="ECO:0000313" key="2">
    <source>
        <dbReference type="EMBL" id="OXM44091.1"/>
    </source>
</evidence>
<name>A0A229RCC3_9PSEU</name>
<feature type="signal peptide" evidence="1">
    <location>
        <begin position="1"/>
        <end position="29"/>
    </location>
</feature>
<keyword evidence="1" id="KW-0732">Signal</keyword>
<protein>
    <submittedName>
        <fullName evidence="2">Uncharacterized protein</fullName>
    </submittedName>
</protein>
<dbReference type="Proteomes" id="UP000215223">
    <property type="component" value="Unassembled WGS sequence"/>
</dbReference>
<proteinExistence type="predicted"/>
<reference evidence="2 3" key="1">
    <citation type="submission" date="2017-07" db="EMBL/GenBank/DDBJ databases">
        <title>Amycolatopsis thailandensis Genome sequencing and assembly.</title>
        <authorList>
            <person name="Kaur N."/>
            <person name="Mayilraj S."/>
        </authorList>
    </citation>
    <scope>NUCLEOTIDE SEQUENCE [LARGE SCALE GENOMIC DNA]</scope>
    <source>
        <strain evidence="2 3">JCM 16380</strain>
    </source>
</reference>
<accession>A0A229RCC3</accession>
<feature type="chain" id="PRO_5039662704" evidence="1">
    <location>
        <begin position="30"/>
        <end position="83"/>
    </location>
</feature>
<evidence type="ECO:0000313" key="3">
    <source>
        <dbReference type="Proteomes" id="UP000215223"/>
    </source>
</evidence>
<dbReference type="AlphaFoldDB" id="A0A229RCC3"/>
<gene>
    <name evidence="2" type="ORF">CFP71_40925</name>
</gene>
<keyword evidence="3" id="KW-1185">Reference proteome</keyword>
<evidence type="ECO:0000256" key="1">
    <source>
        <dbReference type="SAM" id="SignalP"/>
    </source>
</evidence>
<comment type="caution">
    <text evidence="2">The sequence shown here is derived from an EMBL/GenBank/DDBJ whole genome shotgun (WGS) entry which is preliminary data.</text>
</comment>
<sequence length="83" mass="8892">MLIDDIGVVMVKKSLGVVLLAFSALVATAPGSSAEDLVHRGKFANYAAAEGFCVMGKWAGAFESCTYVKYRPSSEVIDLFTNR</sequence>